<reference evidence="1 2" key="1">
    <citation type="submission" date="2015-07" db="EMBL/GenBank/DDBJ databases">
        <title>Draft genome sequence of the Amantichitinum ursilacus IGB-41, a new chitin-degrading bacterium.</title>
        <authorList>
            <person name="Kirstahler P."/>
            <person name="Guenther M."/>
            <person name="Grumaz C."/>
            <person name="Rupp S."/>
            <person name="Zibek S."/>
            <person name="Sohn K."/>
        </authorList>
    </citation>
    <scope>NUCLEOTIDE SEQUENCE [LARGE SCALE GENOMIC DNA]</scope>
    <source>
        <strain evidence="1 2">IGB-41</strain>
    </source>
</reference>
<dbReference type="AlphaFoldDB" id="A0A0N0XIH8"/>
<dbReference type="EMBL" id="LAQT01000008">
    <property type="protein sequence ID" value="KPC52917.1"/>
    <property type="molecule type" value="Genomic_DNA"/>
</dbReference>
<keyword evidence="2" id="KW-1185">Reference proteome</keyword>
<dbReference type="STRING" id="857265.WG78_10520"/>
<proteinExistence type="predicted"/>
<dbReference type="Gene3D" id="1.10.3680.10">
    <property type="entry name" value="TerB-like"/>
    <property type="match status" value="1"/>
</dbReference>
<gene>
    <name evidence="1" type="ORF">WG78_10520</name>
</gene>
<sequence length="137" mass="15613">MKKYANNSAEAMARILVMQMMCDGNFDPAEIDELEHLRVYEALDITRKGFITVLQDYCNDLSDDASEDGNIRLVDAERIDQLLDSVDDGRKRLMVAAIALGIARSDNDFSDVELVVFRHMLKRWHLTLEDLQSAFAD</sequence>
<dbReference type="OrthoDB" id="8526975at2"/>
<evidence type="ECO:0000313" key="2">
    <source>
        <dbReference type="Proteomes" id="UP000037939"/>
    </source>
</evidence>
<accession>A0A0N0XIH8</accession>
<name>A0A0N0XIH8_9NEIS</name>
<dbReference type="Proteomes" id="UP000037939">
    <property type="component" value="Unassembled WGS sequence"/>
</dbReference>
<dbReference type="InterPro" id="IPR029024">
    <property type="entry name" value="TerB-like"/>
</dbReference>
<evidence type="ECO:0000313" key="1">
    <source>
        <dbReference type="EMBL" id="KPC52917.1"/>
    </source>
</evidence>
<dbReference type="RefSeq" id="WP_053937760.1">
    <property type="nucleotide sequence ID" value="NZ_LAQT01000008.1"/>
</dbReference>
<organism evidence="1 2">
    <name type="scientific">Amantichitinum ursilacus</name>
    <dbReference type="NCBI Taxonomy" id="857265"/>
    <lineage>
        <taxon>Bacteria</taxon>
        <taxon>Pseudomonadati</taxon>
        <taxon>Pseudomonadota</taxon>
        <taxon>Betaproteobacteria</taxon>
        <taxon>Neisseriales</taxon>
        <taxon>Chitinibacteraceae</taxon>
        <taxon>Amantichitinum</taxon>
    </lineage>
</organism>
<protein>
    <submittedName>
        <fullName evidence="1">Tellurite resistance protein TerB</fullName>
    </submittedName>
</protein>
<dbReference type="SUPFAM" id="SSF158682">
    <property type="entry name" value="TerB-like"/>
    <property type="match status" value="1"/>
</dbReference>
<comment type="caution">
    <text evidence="1">The sequence shown here is derived from an EMBL/GenBank/DDBJ whole genome shotgun (WGS) entry which is preliminary data.</text>
</comment>